<protein>
    <submittedName>
        <fullName evidence="2">Uncharacterized protein</fullName>
    </submittedName>
</protein>
<evidence type="ECO:0000313" key="3">
    <source>
        <dbReference type="Proteomes" id="UP000006502"/>
    </source>
</evidence>
<organism evidence="2 3">
    <name type="scientific">Mycoplasma haematolamae (strain Purdue)</name>
    <dbReference type="NCBI Taxonomy" id="1212765"/>
    <lineage>
        <taxon>Bacteria</taxon>
        <taxon>Bacillati</taxon>
        <taxon>Mycoplasmatota</taxon>
        <taxon>Mollicutes</taxon>
        <taxon>Mycoplasmataceae</taxon>
        <taxon>Mycoplasma</taxon>
    </lineage>
</organism>
<gene>
    <name evidence="2" type="ordered locus">MHLP_00210</name>
</gene>
<reference evidence="3" key="2">
    <citation type="submission" date="2012-07" db="EMBL/GenBank/DDBJ databases">
        <title>Complete genome sequence of 'Candidatus Mycoplasma haemolamae'.</title>
        <authorList>
            <person name="Guimaraes A.M.S."/>
            <person name="Toth B."/>
            <person name="Santos A.P."/>
            <person name="Nascimento N.C."/>
            <person name="Sojka J.E."/>
            <person name="Messick J.B."/>
        </authorList>
    </citation>
    <scope>NUCLEOTIDE SEQUENCE [LARGE SCALE GENOMIC DNA]</scope>
    <source>
        <strain evidence="3">Purdue</strain>
    </source>
</reference>
<dbReference type="AlphaFoldDB" id="I7C550"/>
<sequence>MASKLPTALCIDRDCGCNDFLDILFENEVLWEYPSLGIPYSYLVEYGEDIPWDSIPPPPSPNIEVPELDEEKVEEELKSLEKEPDVKQAEKLDEKSLTLPQQFIKQQAFVTNRREEFLKQGAKEIPEEKLPLDLLKLNFFQESKDDEGRFPEGDPLSRDATKDLEEEQHQEMVAEQEKQKALGDKKHEVTYNLKDFPLAEPELVNQLCEAHLVFFNLLSKLQETHTPTDFTTAYHIQDRIAYLIDNQTLLYKTLTKQLIKYLERINTKLKKYYDEITLKQEDLRKINAQISRFNEYDRQTQTRINQAEAETKAYREDVKSYEAHIEGITASKEEEGEKPKQLVH</sequence>
<dbReference type="PATRIC" id="fig|1212765.3.peg.45"/>
<dbReference type="STRING" id="1212765.MHLP_00210"/>
<name>I7C550_MYCHA</name>
<dbReference type="KEGG" id="mhl:MHLP_00210"/>
<dbReference type="HOGENOM" id="CLU_059534_0_0_14"/>
<accession>I7C550</accession>
<evidence type="ECO:0000256" key="1">
    <source>
        <dbReference type="SAM" id="MobiDB-lite"/>
    </source>
</evidence>
<proteinExistence type="predicted"/>
<keyword evidence="3" id="KW-1185">Reference proteome</keyword>
<dbReference type="EMBL" id="CP003731">
    <property type="protein sequence ID" value="AFO51622.1"/>
    <property type="molecule type" value="Genomic_DNA"/>
</dbReference>
<dbReference type="Proteomes" id="UP000006502">
    <property type="component" value="Chromosome"/>
</dbReference>
<evidence type="ECO:0000313" key="2">
    <source>
        <dbReference type="EMBL" id="AFO51622.1"/>
    </source>
</evidence>
<dbReference type="OrthoDB" id="399113at2"/>
<reference evidence="2 3" key="1">
    <citation type="journal article" date="2012" name="J. Bacteriol.">
        <title>Genome Sequence of "Candidatus Mycoplasma haemolamae" Strain Purdue, a Red Blood Cell Pathogen of Alpacas (Vicugna pacos) and Llamas (Lama glama).</title>
        <authorList>
            <person name="Guimaraes A.M."/>
            <person name="Toth B."/>
            <person name="Santos A.P."/>
            <person name="do Nascimento N.C."/>
            <person name="Kritchevsky J.E."/>
            <person name="Messick J.B."/>
        </authorList>
    </citation>
    <scope>NUCLEOTIDE SEQUENCE [LARGE SCALE GENOMIC DNA]</scope>
    <source>
        <strain evidence="2 3">Purdue</strain>
    </source>
</reference>
<feature type="region of interest" description="Disordered" evidence="1">
    <location>
        <begin position="325"/>
        <end position="344"/>
    </location>
</feature>